<proteinExistence type="predicted"/>
<name>J9PUK9_9CAUD</name>
<protein>
    <submittedName>
        <fullName evidence="1">Uncharacterized protein</fullName>
    </submittedName>
</protein>
<dbReference type="GeneID" id="14011548"/>
<dbReference type="Proteomes" id="UP000006298">
    <property type="component" value="Segment"/>
</dbReference>
<keyword evidence="2" id="KW-1185">Reference proteome</keyword>
<organism evidence="1 2">
    <name type="scientific">Bacillus phage BCD7</name>
    <dbReference type="NCBI Taxonomy" id="1136534"/>
    <lineage>
        <taxon>Viruses</taxon>
        <taxon>Duplodnaviria</taxon>
        <taxon>Heunggongvirae</taxon>
        <taxon>Uroviricota</taxon>
        <taxon>Caudoviricetes</taxon>
        <taxon>Becedseptimavirus</taxon>
        <taxon>Becedseptimavirus BCD7</taxon>
    </lineage>
</organism>
<evidence type="ECO:0000313" key="2">
    <source>
        <dbReference type="Proteomes" id="UP000006298"/>
    </source>
</evidence>
<accession>J9PUK9</accession>
<evidence type="ECO:0000313" key="1">
    <source>
        <dbReference type="EMBL" id="AEZ50476.1"/>
    </source>
</evidence>
<gene>
    <name evidence="1" type="ORF">BCD7_0029</name>
</gene>
<dbReference type="EMBL" id="JN712910">
    <property type="protein sequence ID" value="AEZ50476.1"/>
    <property type="molecule type" value="Genomic_DNA"/>
</dbReference>
<sequence>MPKRVQLTRESYINFVGREPDGDPPYYVSADFYTMRWKEMREEHRFNGNIDDVVSKLLRFNPWQLKEICRQVEGLQYVEPKVENKEEVTDEQIKQRVWF</sequence>
<dbReference type="KEGG" id="vg:14011548"/>
<dbReference type="RefSeq" id="YP_007005880.1">
    <property type="nucleotide sequence ID" value="NC_019515.1"/>
</dbReference>
<reference evidence="1 2" key="1">
    <citation type="submission" date="2011-09" db="EMBL/GenBank/DDBJ databases">
        <title>Complete Genome Sequence of Bacillus cereus Bacteriophage BCD7.</title>
        <authorList>
            <person name="Lee J.-H."/>
            <person name="Shin H."/>
            <person name="Son B."/>
            <person name="Ryu S."/>
        </authorList>
    </citation>
    <scope>NUCLEOTIDE SEQUENCE [LARGE SCALE GENOMIC DNA]</scope>
</reference>